<feature type="compositionally biased region" description="Basic and acidic residues" evidence="1">
    <location>
        <begin position="43"/>
        <end position="56"/>
    </location>
</feature>
<proteinExistence type="predicted"/>
<dbReference type="EMBL" id="JBHRUV010000115">
    <property type="protein sequence ID" value="MFC3267357.1"/>
    <property type="molecule type" value="Genomic_DNA"/>
</dbReference>
<organism evidence="3 4">
    <name type="scientific">Camelimonas abortus</name>
    <dbReference type="NCBI Taxonomy" id="1017184"/>
    <lineage>
        <taxon>Bacteria</taxon>
        <taxon>Pseudomonadati</taxon>
        <taxon>Pseudomonadota</taxon>
        <taxon>Alphaproteobacteria</taxon>
        <taxon>Hyphomicrobiales</taxon>
        <taxon>Chelatococcaceae</taxon>
        <taxon>Camelimonas</taxon>
    </lineage>
</organism>
<keyword evidence="4" id="KW-1185">Reference proteome</keyword>
<feature type="signal peptide" evidence="2">
    <location>
        <begin position="1"/>
        <end position="22"/>
    </location>
</feature>
<keyword evidence="2" id="KW-0732">Signal</keyword>
<gene>
    <name evidence="3" type="ORF">ACFOEX_13520</name>
</gene>
<comment type="caution">
    <text evidence="3">The sequence shown here is derived from an EMBL/GenBank/DDBJ whole genome shotgun (WGS) entry which is preliminary data.</text>
</comment>
<evidence type="ECO:0000313" key="3">
    <source>
        <dbReference type="EMBL" id="MFC3267357.1"/>
    </source>
</evidence>
<dbReference type="PROSITE" id="PS51257">
    <property type="entry name" value="PROKAR_LIPOPROTEIN"/>
    <property type="match status" value="1"/>
</dbReference>
<feature type="chain" id="PRO_5046830851" description="Lipoprotein" evidence="2">
    <location>
        <begin position="23"/>
        <end position="78"/>
    </location>
</feature>
<protein>
    <recommendedName>
        <fullName evidence="5">Lipoprotein</fullName>
    </recommendedName>
</protein>
<accession>A0ABV7LIF5</accession>
<feature type="region of interest" description="Disordered" evidence="1">
    <location>
        <begin position="32"/>
        <end position="78"/>
    </location>
</feature>
<evidence type="ECO:0000313" key="4">
    <source>
        <dbReference type="Proteomes" id="UP001595536"/>
    </source>
</evidence>
<sequence length="78" mass="8326">MRAQFRTVMLAVLAAVTAASLAACNARVRPQGVLPREAVPPPPEERNLGIRPKQGELAEPPVYQQPQSRSGGLSVPAR</sequence>
<dbReference type="RefSeq" id="WP_376832380.1">
    <property type="nucleotide sequence ID" value="NZ_JBHLWR010000006.1"/>
</dbReference>
<reference evidence="4" key="1">
    <citation type="journal article" date="2019" name="Int. J. Syst. Evol. Microbiol.">
        <title>The Global Catalogue of Microorganisms (GCM) 10K type strain sequencing project: providing services to taxonomists for standard genome sequencing and annotation.</title>
        <authorList>
            <consortium name="The Broad Institute Genomics Platform"/>
            <consortium name="The Broad Institute Genome Sequencing Center for Infectious Disease"/>
            <person name="Wu L."/>
            <person name="Ma J."/>
        </authorList>
    </citation>
    <scope>NUCLEOTIDE SEQUENCE [LARGE SCALE GENOMIC DNA]</scope>
    <source>
        <strain evidence="4">CCM 7941</strain>
    </source>
</reference>
<evidence type="ECO:0000256" key="1">
    <source>
        <dbReference type="SAM" id="MobiDB-lite"/>
    </source>
</evidence>
<evidence type="ECO:0008006" key="5">
    <source>
        <dbReference type="Google" id="ProtNLM"/>
    </source>
</evidence>
<dbReference type="Proteomes" id="UP001595536">
    <property type="component" value="Unassembled WGS sequence"/>
</dbReference>
<evidence type="ECO:0000256" key="2">
    <source>
        <dbReference type="SAM" id="SignalP"/>
    </source>
</evidence>
<name>A0ABV7LIF5_9HYPH</name>